<proteinExistence type="predicted"/>
<name>A0AAN6FQH5_9PEZI</name>
<sequence length="562" mass="61294">MTPRPASPTSLLWAHQIKRENSHLLGRIQKLESANDQHEDRLKHAEIAANSHASRDMVVLAERVKALDESGIPKLLAKVAEDVMSKLDDVQAETKAVILKVSSLEKDEAKAEEERRKAFNKDKALLKRLGEAEENLKKYEQLLERVGRRVDEQSIGNIRVQLDALSAQVGKEGSEMKLMVESIIVLERANAELRNANNKLAIEVEKLAVKSAAIASANAQAESVPAKKQAGKRAASDFEFGEEAQTPQPPLKKKKPSHKWAGGGADKDIIGQSADIKRTPRAVVSPYNPVSKPAKKTAQRPAAQPVLRSAPRSAPKVISKPASKPTPKIVRPKQSKKAAISQTQPKATMPKKAAPKKGSAAAVVAKPRRCLDGQPDRPIVRAGKGWVEVAVTQSESGEESEEEIYNVKPTRGRPRKIQPAQEEYDMTTSMLHEAPGARQQTTQKQLQAEPRAKRTIDMGPDALAPAEEQYQPSTATRTIKAEQGGPKTLPIFNQTGCIISSPSVSPHRPIERKDTKDALLAAVVTSPSPPPQLAAAVEADWLSPPVPRAQVGRRRVIQVDEY</sequence>
<feature type="coiled-coil region" evidence="1">
    <location>
        <begin position="179"/>
        <end position="210"/>
    </location>
</feature>
<feature type="compositionally biased region" description="Low complexity" evidence="2">
    <location>
        <begin position="345"/>
        <end position="365"/>
    </location>
</feature>
<dbReference type="Proteomes" id="UP001168146">
    <property type="component" value="Unassembled WGS sequence"/>
</dbReference>
<feature type="compositionally biased region" description="Basic and acidic residues" evidence="2">
    <location>
        <begin position="369"/>
        <end position="379"/>
    </location>
</feature>
<reference evidence="3" key="1">
    <citation type="submission" date="2021-12" db="EMBL/GenBank/DDBJ databases">
        <title>Black yeast isolated from Biological Soil Crust.</title>
        <authorList>
            <person name="Kurbessoian T."/>
        </authorList>
    </citation>
    <scope>NUCLEOTIDE SEQUENCE</scope>
    <source>
        <strain evidence="3">CCFEE 5208</strain>
    </source>
</reference>
<dbReference type="EMBL" id="JASUXU010000016">
    <property type="protein sequence ID" value="KAK0322580.1"/>
    <property type="molecule type" value="Genomic_DNA"/>
</dbReference>
<accession>A0AAN6FQH5</accession>
<feature type="region of interest" description="Disordered" evidence="2">
    <location>
        <begin position="391"/>
        <end position="418"/>
    </location>
</feature>
<evidence type="ECO:0000256" key="2">
    <source>
        <dbReference type="SAM" id="MobiDB-lite"/>
    </source>
</evidence>
<dbReference type="AlphaFoldDB" id="A0AAN6FQH5"/>
<feature type="region of interest" description="Disordered" evidence="2">
    <location>
        <begin position="218"/>
        <end position="379"/>
    </location>
</feature>
<evidence type="ECO:0000313" key="4">
    <source>
        <dbReference type="Proteomes" id="UP001168146"/>
    </source>
</evidence>
<keyword evidence="1" id="KW-0175">Coiled coil</keyword>
<feature type="coiled-coil region" evidence="1">
    <location>
        <begin position="101"/>
        <end position="149"/>
    </location>
</feature>
<evidence type="ECO:0000313" key="3">
    <source>
        <dbReference type="EMBL" id="KAK0322580.1"/>
    </source>
</evidence>
<organism evidence="3 4">
    <name type="scientific">Friedmanniomyces endolithicus</name>
    <dbReference type="NCBI Taxonomy" id="329885"/>
    <lineage>
        <taxon>Eukaryota</taxon>
        <taxon>Fungi</taxon>
        <taxon>Dikarya</taxon>
        <taxon>Ascomycota</taxon>
        <taxon>Pezizomycotina</taxon>
        <taxon>Dothideomycetes</taxon>
        <taxon>Dothideomycetidae</taxon>
        <taxon>Mycosphaerellales</taxon>
        <taxon>Teratosphaeriaceae</taxon>
        <taxon>Friedmanniomyces</taxon>
    </lineage>
</organism>
<evidence type="ECO:0000256" key="1">
    <source>
        <dbReference type="SAM" id="Coils"/>
    </source>
</evidence>
<protein>
    <submittedName>
        <fullName evidence="3">Uncharacterized protein</fullName>
    </submittedName>
</protein>
<feature type="coiled-coil region" evidence="1">
    <location>
        <begin position="14"/>
        <end position="48"/>
    </location>
</feature>
<gene>
    <name evidence="3" type="ORF">LTR82_006540</name>
</gene>
<comment type="caution">
    <text evidence="3">The sequence shown here is derived from an EMBL/GenBank/DDBJ whole genome shotgun (WGS) entry which is preliminary data.</text>
</comment>